<dbReference type="AlphaFoldDB" id="A0A5B7ZRB6"/>
<name>A0A5B7ZRB6_9GAMM</name>
<gene>
    <name evidence="1" type="ORF">FHQ07_06640</name>
</gene>
<accession>A0A5B7ZRB6</accession>
<sequence>MAELKLLEEHLFFKIAAERARDLAVQHRIQTGLMRTPGGWAVLIPPKEVSIRPFALSDDEDYQAVDDDPPENSLRHGLENCADSYGRIYLGDGIYI</sequence>
<dbReference type="Proteomes" id="UP000308149">
    <property type="component" value="Chromosome"/>
</dbReference>
<keyword evidence="2" id="KW-1185">Reference proteome</keyword>
<evidence type="ECO:0000313" key="2">
    <source>
        <dbReference type="Proteomes" id="UP000308149"/>
    </source>
</evidence>
<dbReference type="RefSeq" id="WP_139716068.1">
    <property type="nucleotide sequence ID" value="NZ_CP040871.1"/>
</dbReference>
<dbReference type="EMBL" id="CP040871">
    <property type="protein sequence ID" value="QDA57016.1"/>
    <property type="molecule type" value="Genomic_DNA"/>
</dbReference>
<reference evidence="1 2" key="1">
    <citation type="submission" date="2019-06" db="EMBL/GenBank/DDBJ databases">
        <title>Thermomonas aquatica sp. nov., isolated from an industrial wastewater treatment plant.</title>
        <authorList>
            <person name="Jeon J.H."/>
            <person name="Park D.-S."/>
        </authorList>
    </citation>
    <scope>NUCLEOTIDE SEQUENCE [LARGE SCALE GENOMIC DNA]</scope>
    <source>
        <strain evidence="1 2">SY21</strain>
    </source>
</reference>
<dbReference type="KEGG" id="thes:FHQ07_06640"/>
<protein>
    <submittedName>
        <fullName evidence="1">Uncharacterized protein</fullName>
    </submittedName>
</protein>
<evidence type="ECO:0000313" key="1">
    <source>
        <dbReference type="EMBL" id="QDA57016.1"/>
    </source>
</evidence>
<organism evidence="1 2">
    <name type="scientific">Thermomonas aquatica</name>
    <dbReference type="NCBI Taxonomy" id="2202149"/>
    <lineage>
        <taxon>Bacteria</taxon>
        <taxon>Pseudomonadati</taxon>
        <taxon>Pseudomonadota</taxon>
        <taxon>Gammaproteobacteria</taxon>
        <taxon>Lysobacterales</taxon>
        <taxon>Lysobacteraceae</taxon>
        <taxon>Thermomonas</taxon>
    </lineage>
</organism>
<proteinExistence type="predicted"/>